<accession>A0AAI8VKE5</accession>
<dbReference type="EMBL" id="CAUWAG010000008">
    <property type="protein sequence ID" value="CAJ2506232.1"/>
    <property type="molecule type" value="Genomic_DNA"/>
</dbReference>
<dbReference type="AlphaFoldDB" id="A0AAI8VKE5"/>
<gene>
    <name evidence="1" type="ORF">KHLLAP_LOCUS6700</name>
</gene>
<protein>
    <submittedName>
        <fullName evidence="1">Uu.00g003620.m01.CDS01</fullName>
    </submittedName>
</protein>
<evidence type="ECO:0000313" key="2">
    <source>
        <dbReference type="Proteomes" id="UP001295740"/>
    </source>
</evidence>
<proteinExistence type="predicted"/>
<comment type="caution">
    <text evidence="1">The sequence shown here is derived from an EMBL/GenBank/DDBJ whole genome shotgun (WGS) entry which is preliminary data.</text>
</comment>
<keyword evidence="2" id="KW-1185">Reference proteome</keyword>
<evidence type="ECO:0000313" key="1">
    <source>
        <dbReference type="EMBL" id="CAJ2506232.1"/>
    </source>
</evidence>
<organism evidence="1 2">
    <name type="scientific">Anthostomella pinea</name>
    <dbReference type="NCBI Taxonomy" id="933095"/>
    <lineage>
        <taxon>Eukaryota</taxon>
        <taxon>Fungi</taxon>
        <taxon>Dikarya</taxon>
        <taxon>Ascomycota</taxon>
        <taxon>Pezizomycotina</taxon>
        <taxon>Sordariomycetes</taxon>
        <taxon>Xylariomycetidae</taxon>
        <taxon>Xylariales</taxon>
        <taxon>Xylariaceae</taxon>
        <taxon>Anthostomella</taxon>
    </lineage>
</organism>
<reference evidence="1" key="1">
    <citation type="submission" date="2023-10" db="EMBL/GenBank/DDBJ databases">
        <authorList>
            <person name="Hackl T."/>
        </authorList>
    </citation>
    <scope>NUCLEOTIDE SEQUENCE</scope>
</reference>
<name>A0AAI8VKE5_9PEZI</name>
<sequence>MSLADASRIPPRKPRKDELSLIKHPRVAVMTWPVIMGVVYLVVRKFARPGVLRASRGFLFLVGGIGTLRSVQDLWDARRIAAKRDEWELRMRSQRSGQLSGFGPASRAVAGQSEVGDWMRSDNLVSARIADRVTLAAKKSWRGCGSHIPSALSGVPEDQWCTCEPPVMINGKAYPPAASFEIPGLSWLTSWFGGGAGGGGGAAKGGSPKGKDEL</sequence>
<dbReference type="Proteomes" id="UP001295740">
    <property type="component" value="Unassembled WGS sequence"/>
</dbReference>